<dbReference type="Pfam" id="PF01810">
    <property type="entry name" value="LysE"/>
    <property type="match status" value="1"/>
</dbReference>
<dbReference type="GO" id="GO:0005886">
    <property type="term" value="C:plasma membrane"/>
    <property type="evidence" value="ECO:0007669"/>
    <property type="project" value="UniProtKB-SubCell"/>
</dbReference>
<gene>
    <name evidence="7" type="ORF">SAMN05421508_101521</name>
</gene>
<keyword evidence="2" id="KW-1003">Cell membrane</keyword>
<name>A0A286G4D3_9PROT</name>
<dbReference type="PANTHER" id="PTHR30086:SF20">
    <property type="entry name" value="ARGININE EXPORTER PROTEIN ARGO-RELATED"/>
    <property type="match status" value="1"/>
</dbReference>
<feature type="transmembrane region" description="Helical" evidence="6">
    <location>
        <begin position="71"/>
        <end position="91"/>
    </location>
</feature>
<keyword evidence="5 6" id="KW-0472">Membrane</keyword>
<organism evidence="7 8">
    <name type="scientific">Caenispirillum bisanense</name>
    <dbReference type="NCBI Taxonomy" id="414052"/>
    <lineage>
        <taxon>Bacteria</taxon>
        <taxon>Pseudomonadati</taxon>
        <taxon>Pseudomonadota</taxon>
        <taxon>Alphaproteobacteria</taxon>
        <taxon>Rhodospirillales</taxon>
        <taxon>Novispirillaceae</taxon>
        <taxon>Caenispirillum</taxon>
    </lineage>
</organism>
<evidence type="ECO:0000313" key="8">
    <source>
        <dbReference type="Proteomes" id="UP000219621"/>
    </source>
</evidence>
<keyword evidence="4 6" id="KW-1133">Transmembrane helix</keyword>
<dbReference type="Proteomes" id="UP000219621">
    <property type="component" value="Unassembled WGS sequence"/>
</dbReference>
<dbReference type="GO" id="GO:0015171">
    <property type="term" value="F:amino acid transmembrane transporter activity"/>
    <property type="evidence" value="ECO:0007669"/>
    <property type="project" value="TreeGrafter"/>
</dbReference>
<comment type="subcellular location">
    <subcellularLocation>
        <location evidence="1">Cell membrane</location>
        <topology evidence="1">Multi-pass membrane protein</topology>
    </subcellularLocation>
</comment>
<evidence type="ECO:0000256" key="3">
    <source>
        <dbReference type="ARBA" id="ARBA00022692"/>
    </source>
</evidence>
<protein>
    <submittedName>
        <fullName evidence="7">Threonine/homoserine/homoserine lactone efflux protein</fullName>
    </submittedName>
</protein>
<evidence type="ECO:0000256" key="6">
    <source>
        <dbReference type="SAM" id="Phobius"/>
    </source>
</evidence>
<evidence type="ECO:0000256" key="1">
    <source>
        <dbReference type="ARBA" id="ARBA00004651"/>
    </source>
</evidence>
<dbReference type="InterPro" id="IPR001123">
    <property type="entry name" value="LeuE-type"/>
</dbReference>
<keyword evidence="3 6" id="KW-0812">Transmembrane</keyword>
<sequence length="207" mass="21301">MTLHTVAALLATCFLAAVLPGPGTVALSARVMAQGVRRSLVFVAGMLSGDVVWIAFAVTGLTVIAKTLGPLFLAVKIAGGLYLVWLGIKLLRTRHDDAADNGPTPVPTEPSAWRTYLSGLALMIGNPKVMLFYVSVLPTVIDLHSLSLPGLIATVGVIGVGVGGGLVPWIVTASRLRGLMRSAVARRRIDRGAGVVMVGAGAAVAAT</sequence>
<dbReference type="AlphaFoldDB" id="A0A286G4D3"/>
<evidence type="ECO:0000256" key="2">
    <source>
        <dbReference type="ARBA" id="ARBA00022475"/>
    </source>
</evidence>
<feature type="transmembrane region" description="Helical" evidence="6">
    <location>
        <begin position="6"/>
        <end position="28"/>
    </location>
</feature>
<accession>A0A286G4D3</accession>
<reference evidence="7 8" key="1">
    <citation type="submission" date="2017-09" db="EMBL/GenBank/DDBJ databases">
        <authorList>
            <person name="Ehlers B."/>
            <person name="Leendertz F.H."/>
        </authorList>
    </citation>
    <scope>NUCLEOTIDE SEQUENCE [LARGE SCALE GENOMIC DNA]</scope>
    <source>
        <strain evidence="7 8">USBA 140</strain>
    </source>
</reference>
<evidence type="ECO:0000313" key="7">
    <source>
        <dbReference type="EMBL" id="SOD90348.1"/>
    </source>
</evidence>
<proteinExistence type="predicted"/>
<feature type="transmembrane region" description="Helical" evidence="6">
    <location>
        <begin position="146"/>
        <end position="171"/>
    </location>
</feature>
<feature type="transmembrane region" description="Helical" evidence="6">
    <location>
        <begin position="40"/>
        <end position="65"/>
    </location>
</feature>
<dbReference type="PANTHER" id="PTHR30086">
    <property type="entry name" value="ARGININE EXPORTER PROTEIN ARGO"/>
    <property type="match status" value="1"/>
</dbReference>
<keyword evidence="8" id="KW-1185">Reference proteome</keyword>
<feature type="transmembrane region" description="Helical" evidence="6">
    <location>
        <begin position="112"/>
        <end position="134"/>
    </location>
</feature>
<dbReference type="EMBL" id="OCNJ01000001">
    <property type="protein sequence ID" value="SOD90348.1"/>
    <property type="molecule type" value="Genomic_DNA"/>
</dbReference>
<dbReference type="RefSeq" id="WP_176524991.1">
    <property type="nucleotide sequence ID" value="NZ_OCNJ01000001.1"/>
</dbReference>
<evidence type="ECO:0000256" key="5">
    <source>
        <dbReference type="ARBA" id="ARBA00023136"/>
    </source>
</evidence>
<evidence type="ECO:0000256" key="4">
    <source>
        <dbReference type="ARBA" id="ARBA00022989"/>
    </source>
</evidence>